<reference evidence="8" key="1">
    <citation type="journal article" date="2010" name="Science">
        <title>Plasticity of animal genome architecture unmasked by rapid evolution of a pelagic tunicate.</title>
        <authorList>
            <person name="Denoeud F."/>
            <person name="Henriet S."/>
            <person name="Mungpakdee S."/>
            <person name="Aury J.M."/>
            <person name="Da Silva C."/>
            <person name="Brinkmann H."/>
            <person name="Mikhaleva J."/>
            <person name="Olsen L.C."/>
            <person name="Jubin C."/>
            <person name="Canestro C."/>
            <person name="Bouquet J.M."/>
            <person name="Danks G."/>
            <person name="Poulain J."/>
            <person name="Campsteijn C."/>
            <person name="Adamski M."/>
            <person name="Cross I."/>
            <person name="Yadetie F."/>
            <person name="Muffato M."/>
            <person name="Louis A."/>
            <person name="Butcher S."/>
            <person name="Tsagkogeorga G."/>
            <person name="Konrad A."/>
            <person name="Singh S."/>
            <person name="Jensen M.F."/>
            <person name="Cong E.H."/>
            <person name="Eikeseth-Otteraa H."/>
            <person name="Noel B."/>
            <person name="Anthouard V."/>
            <person name="Porcel B.M."/>
            <person name="Kachouri-Lafond R."/>
            <person name="Nishino A."/>
            <person name="Ugolini M."/>
            <person name="Chourrout P."/>
            <person name="Nishida H."/>
            <person name="Aasland R."/>
            <person name="Huzurbazar S."/>
            <person name="Westhof E."/>
            <person name="Delsuc F."/>
            <person name="Lehrach H."/>
            <person name="Reinhardt R."/>
            <person name="Weissenbach J."/>
            <person name="Roy S.W."/>
            <person name="Artiguenave F."/>
            <person name="Postlethwait J.H."/>
            <person name="Manak J.R."/>
            <person name="Thompson E.M."/>
            <person name="Jaillon O."/>
            <person name="Du Pasquier L."/>
            <person name="Boudinot P."/>
            <person name="Liberles D.A."/>
            <person name="Volff J.N."/>
            <person name="Philippe H."/>
            <person name="Lenhard B."/>
            <person name="Roest Crollius H."/>
            <person name="Wincker P."/>
            <person name="Chourrout D."/>
        </authorList>
    </citation>
    <scope>NUCLEOTIDE SEQUENCE [LARGE SCALE GENOMIC DNA]</scope>
</reference>
<dbReference type="InterPro" id="IPR029787">
    <property type="entry name" value="Nucleotide_cyclase"/>
</dbReference>
<dbReference type="CDD" id="cd07302">
    <property type="entry name" value="CHD"/>
    <property type="match status" value="1"/>
</dbReference>
<dbReference type="OrthoDB" id="60033at2759"/>
<evidence type="ECO:0000313" key="8">
    <source>
        <dbReference type="EMBL" id="CBY21385.1"/>
    </source>
</evidence>
<dbReference type="Proteomes" id="UP000011014">
    <property type="component" value="Unassembled WGS sequence"/>
</dbReference>
<dbReference type="SUPFAM" id="SSF55073">
    <property type="entry name" value="Nucleotide cyclase"/>
    <property type="match status" value="1"/>
</dbReference>
<keyword evidence="6" id="KW-0456">Lyase</keyword>
<dbReference type="GO" id="GO:0007168">
    <property type="term" value="P:receptor guanylyl cyclase signaling pathway"/>
    <property type="evidence" value="ECO:0007669"/>
    <property type="project" value="TreeGrafter"/>
</dbReference>
<dbReference type="InParanoid" id="E4WW82"/>
<dbReference type="GO" id="GO:0004016">
    <property type="term" value="F:adenylate cyclase activity"/>
    <property type="evidence" value="ECO:0007669"/>
    <property type="project" value="TreeGrafter"/>
</dbReference>
<dbReference type="SUPFAM" id="SSF56112">
    <property type="entry name" value="Protein kinase-like (PK-like)"/>
    <property type="match status" value="1"/>
</dbReference>
<keyword evidence="10" id="KW-1185">Reference proteome</keyword>
<dbReference type="SMART" id="SM00044">
    <property type="entry name" value="CYCc"/>
    <property type="match status" value="1"/>
</dbReference>
<evidence type="ECO:0000256" key="2">
    <source>
        <dbReference type="ARBA" id="ARBA00022692"/>
    </source>
</evidence>
<keyword evidence="5" id="KW-0472">Membrane</keyword>
<evidence type="ECO:0000256" key="5">
    <source>
        <dbReference type="ARBA" id="ARBA00023136"/>
    </source>
</evidence>
<accession>E4WW82</accession>
<dbReference type="Proteomes" id="UP000001307">
    <property type="component" value="Unassembled WGS sequence"/>
</dbReference>
<dbReference type="GO" id="GO:0001653">
    <property type="term" value="F:peptide receptor activity"/>
    <property type="evidence" value="ECO:0007669"/>
    <property type="project" value="TreeGrafter"/>
</dbReference>
<dbReference type="PANTHER" id="PTHR11920:SF335">
    <property type="entry name" value="GUANYLATE CYCLASE"/>
    <property type="match status" value="1"/>
</dbReference>
<dbReference type="InterPro" id="IPR001054">
    <property type="entry name" value="A/G_cyclase"/>
</dbReference>
<gene>
    <name evidence="8" type="ORF">GSOID_T00009149001</name>
    <name evidence="9" type="ORF">GSOID_T00021600001</name>
</gene>
<dbReference type="AlphaFoldDB" id="E4WW82"/>
<dbReference type="GO" id="GO:0000166">
    <property type="term" value="F:nucleotide binding"/>
    <property type="evidence" value="ECO:0007669"/>
    <property type="project" value="UniProtKB-KW"/>
</dbReference>
<dbReference type="Gene3D" id="1.10.510.10">
    <property type="entry name" value="Transferase(Phosphotransferase) domain 1"/>
    <property type="match status" value="1"/>
</dbReference>
<dbReference type="GO" id="GO:0035556">
    <property type="term" value="P:intracellular signal transduction"/>
    <property type="evidence" value="ECO:0007669"/>
    <property type="project" value="InterPro"/>
</dbReference>
<organism evidence="8">
    <name type="scientific">Oikopleura dioica</name>
    <name type="common">Tunicate</name>
    <dbReference type="NCBI Taxonomy" id="34765"/>
    <lineage>
        <taxon>Eukaryota</taxon>
        <taxon>Metazoa</taxon>
        <taxon>Chordata</taxon>
        <taxon>Tunicata</taxon>
        <taxon>Appendicularia</taxon>
        <taxon>Copelata</taxon>
        <taxon>Oikopleuridae</taxon>
        <taxon>Oikopleura</taxon>
    </lineage>
</organism>
<dbReference type="GO" id="GO:0005886">
    <property type="term" value="C:plasma membrane"/>
    <property type="evidence" value="ECO:0007669"/>
    <property type="project" value="TreeGrafter"/>
</dbReference>
<dbReference type="Gene3D" id="3.30.70.1230">
    <property type="entry name" value="Nucleotide cyclase"/>
    <property type="match status" value="1"/>
</dbReference>
<proteinExistence type="predicted"/>
<evidence type="ECO:0000256" key="6">
    <source>
        <dbReference type="ARBA" id="ARBA00023239"/>
    </source>
</evidence>
<evidence type="ECO:0000256" key="4">
    <source>
        <dbReference type="ARBA" id="ARBA00022989"/>
    </source>
</evidence>
<comment type="subcellular location">
    <subcellularLocation>
        <location evidence="1">Membrane</location>
        <topology evidence="1">Single-pass membrane protein</topology>
    </subcellularLocation>
</comment>
<evidence type="ECO:0000259" key="7">
    <source>
        <dbReference type="PROSITE" id="PS50125"/>
    </source>
</evidence>
<keyword evidence="2" id="KW-0812">Transmembrane</keyword>
<dbReference type="PANTHER" id="PTHR11920">
    <property type="entry name" value="GUANYLYL CYCLASE"/>
    <property type="match status" value="1"/>
</dbReference>
<evidence type="ECO:0000256" key="1">
    <source>
        <dbReference type="ARBA" id="ARBA00004167"/>
    </source>
</evidence>
<protein>
    <recommendedName>
        <fullName evidence="7">Guanylate cyclase domain-containing protein</fullName>
    </recommendedName>
</protein>
<dbReference type="InterPro" id="IPR011009">
    <property type="entry name" value="Kinase-like_dom_sf"/>
</dbReference>
<sequence length="524" mass="60558">MRFRNFQLPRGEQKTSDVYSFGIILQEMQYRQGPFFTGYDEMSITEKVQGLIDGNLYPWIDDFENIALRQQDLHKESNMRPPDFIVINKELRKMTGKTKKNFGEILMVHYESYLQNLDRQVRQREQEYKRQKFLADQVNSRLLPPGVVEQLKNLGRNEKFDAKSYDEVSLYFSDIVGFTTIGKQSTPQQIMTMMDKLFIMFDDIIGSFRCTKVETIGDAYFVVSGCPDEYEDHAAEIARFALAIRNCYVVDFQIPHLPQERLRMRIGLHTGSVVASVVGNLMPRWCLFGEDLATVANCESLGEANKIHLSSSIFAKLKDAKFADGRHMFELGQDGVRKKSDMRFEISERSFEDEFQFKRVTQVLGTTYFLVKDREKYETEVYNPSSVVERVTMLRQTKRDTNGHIRRVRRSSLHLESGSPSGLAQDIQQVQKMTRFMATSSDTIDTAGIQDISMVEDFSRLTQGNGGTRKGYRESITEMDGMATKLKKRITGRETIIYEGQEIGLRKRSMSNFELTNLDDLFEH</sequence>
<evidence type="ECO:0000313" key="10">
    <source>
        <dbReference type="Proteomes" id="UP000001307"/>
    </source>
</evidence>
<dbReference type="GO" id="GO:0004383">
    <property type="term" value="F:guanylate cyclase activity"/>
    <property type="evidence" value="ECO:0007669"/>
    <property type="project" value="TreeGrafter"/>
</dbReference>
<dbReference type="EMBL" id="FN653017">
    <property type="protein sequence ID" value="CBY21385.1"/>
    <property type="molecule type" value="Genomic_DNA"/>
</dbReference>
<keyword evidence="4" id="KW-1133">Transmembrane helix</keyword>
<feature type="domain" description="Guanylate cyclase" evidence="7">
    <location>
        <begin position="169"/>
        <end position="299"/>
    </location>
</feature>
<dbReference type="InterPro" id="IPR050401">
    <property type="entry name" value="Cyclic_nucleotide_synthase"/>
</dbReference>
<dbReference type="EMBL" id="FN654436">
    <property type="protein sequence ID" value="CBY33674.1"/>
    <property type="molecule type" value="Genomic_DNA"/>
</dbReference>
<keyword evidence="3" id="KW-0547">Nucleotide-binding</keyword>
<evidence type="ECO:0000256" key="3">
    <source>
        <dbReference type="ARBA" id="ARBA00022741"/>
    </source>
</evidence>
<evidence type="ECO:0000313" key="9">
    <source>
        <dbReference type="EMBL" id="CBY33674.1"/>
    </source>
</evidence>
<dbReference type="Pfam" id="PF00211">
    <property type="entry name" value="Guanylate_cyc"/>
    <property type="match status" value="1"/>
</dbReference>
<name>E4WW82_OIKDI</name>
<dbReference type="PROSITE" id="PS50125">
    <property type="entry name" value="GUANYLATE_CYCLASE_2"/>
    <property type="match status" value="1"/>
</dbReference>